<evidence type="ECO:0000313" key="13">
    <source>
        <dbReference type="EMBL" id="KAF2266578.1"/>
    </source>
</evidence>
<dbReference type="PANTHER" id="PTHR45624:SF9">
    <property type="entry name" value="CARRIER PROTEIN, PUTATIVE (AFU_ORTHOLOGUE AFUA_4G06390)-RELATED"/>
    <property type="match status" value="1"/>
</dbReference>
<evidence type="ECO:0000256" key="1">
    <source>
        <dbReference type="ARBA" id="ARBA00004225"/>
    </source>
</evidence>
<gene>
    <name evidence="13" type="ORF">CC78DRAFT_513193</name>
</gene>
<keyword evidence="6" id="KW-0999">Mitochondrion inner membrane</keyword>
<organism evidence="13 14">
    <name type="scientific">Lojkania enalia</name>
    <dbReference type="NCBI Taxonomy" id="147567"/>
    <lineage>
        <taxon>Eukaryota</taxon>
        <taxon>Fungi</taxon>
        <taxon>Dikarya</taxon>
        <taxon>Ascomycota</taxon>
        <taxon>Pezizomycotina</taxon>
        <taxon>Dothideomycetes</taxon>
        <taxon>Pleosporomycetidae</taxon>
        <taxon>Pleosporales</taxon>
        <taxon>Pleosporales incertae sedis</taxon>
        <taxon>Lojkania</taxon>
    </lineage>
</organism>
<dbReference type="OrthoDB" id="2382881at2759"/>
<evidence type="ECO:0000256" key="12">
    <source>
        <dbReference type="SAM" id="Phobius"/>
    </source>
</evidence>
<accession>A0A9P4N5U6</accession>
<name>A0A9P4N5U6_9PLEO</name>
<evidence type="ECO:0000256" key="7">
    <source>
        <dbReference type="ARBA" id="ARBA00022989"/>
    </source>
</evidence>
<protein>
    <submittedName>
        <fullName evidence="13">Mitochondrial carrier</fullName>
    </submittedName>
</protein>
<dbReference type="Pfam" id="PF00153">
    <property type="entry name" value="Mito_carr"/>
    <property type="match status" value="2"/>
</dbReference>
<feature type="repeat" description="Solcar" evidence="10">
    <location>
        <begin position="147"/>
        <end position="249"/>
    </location>
</feature>
<keyword evidence="3 11" id="KW-0813">Transport</keyword>
<dbReference type="InterPro" id="IPR050567">
    <property type="entry name" value="Mitochondrial_Carrier"/>
</dbReference>
<comment type="caution">
    <text evidence="13">The sequence shown here is derived from an EMBL/GenBank/DDBJ whole genome shotgun (WGS) entry which is preliminary data.</text>
</comment>
<evidence type="ECO:0000256" key="4">
    <source>
        <dbReference type="ARBA" id="ARBA00022692"/>
    </source>
</evidence>
<proteinExistence type="inferred from homology"/>
<comment type="subcellular location">
    <subcellularLocation>
        <location evidence="1">Mitochondrion membrane</location>
        <topology evidence="1">Multi-pass membrane protein</topology>
    </subcellularLocation>
</comment>
<feature type="repeat" description="Solcar" evidence="10">
    <location>
        <begin position="38"/>
        <end position="120"/>
    </location>
</feature>
<sequence length="357" mass="39659">MPERGTEVTGVNRVSSTPRNVTEVSRAVLRSEQAKRWTKKYRTEVAASSSSLLSTFVAYPLDSVKTRLQAYKFHSFSDCVRHTYKTEGFHGFWRGVWSPLASITLVRTVSFSIYQKSKYALDNWIYQATGSSPLVIANTRDALPTLSTITCFGLSGAMAGATITTIACPFELTKLSAQISVLMADRADGGAKSDAVRKSYQNLGTFRTAQNLVRHRGYMGLYSGFHLHLLRDTIGTGIYFLTYESAKQLLANARGNSPTTPFAVVIAGGLCGLVSWACIFPIDTAKSIYQRNCLISGKDKATRPKIQFFNPRMYRGLGVSMSRSCVVNAIFFSAFEFTKKRINWMDVDEQLLHDNGY</sequence>
<comment type="similarity">
    <text evidence="2 11">Belongs to the mitochondrial carrier (TC 2.A.29) family.</text>
</comment>
<evidence type="ECO:0000256" key="3">
    <source>
        <dbReference type="ARBA" id="ARBA00022448"/>
    </source>
</evidence>
<keyword evidence="7 12" id="KW-1133">Transmembrane helix</keyword>
<dbReference type="PROSITE" id="PS50920">
    <property type="entry name" value="SOLCAR"/>
    <property type="match status" value="2"/>
</dbReference>
<dbReference type="GO" id="GO:0031966">
    <property type="term" value="C:mitochondrial membrane"/>
    <property type="evidence" value="ECO:0007669"/>
    <property type="project" value="UniProtKB-SubCell"/>
</dbReference>
<reference evidence="14" key="1">
    <citation type="journal article" date="2020" name="Stud. Mycol.">
        <title>101 Dothideomycetes genomes: A test case for predicting lifestyles and emergence of pathogens.</title>
        <authorList>
            <person name="Haridas S."/>
            <person name="Albert R."/>
            <person name="Binder M."/>
            <person name="Bloem J."/>
            <person name="LaButti K."/>
            <person name="Salamov A."/>
            <person name="Andreopoulos B."/>
            <person name="Baker S."/>
            <person name="Barry K."/>
            <person name="Bills G."/>
            <person name="Bluhm B."/>
            <person name="Cannon C."/>
            <person name="Castanera R."/>
            <person name="Culley D."/>
            <person name="Daum C."/>
            <person name="Ezra D."/>
            <person name="Gonzalez J."/>
            <person name="Henrissat B."/>
            <person name="Kuo A."/>
            <person name="Liang C."/>
            <person name="Lipzen A."/>
            <person name="Lutzoni F."/>
            <person name="Magnuson J."/>
            <person name="Mondo S."/>
            <person name="Nolan M."/>
            <person name="Ohm R."/>
            <person name="Pangilinan J."/>
            <person name="Park H.-J."/>
            <person name="Ramirez L."/>
            <person name="Alfaro M."/>
            <person name="Sun H."/>
            <person name="Tritt A."/>
            <person name="Yoshinaga Y."/>
            <person name="Zwiers L.-H."/>
            <person name="Turgeon B."/>
            <person name="Goodwin S."/>
            <person name="Spatafora J."/>
            <person name="Crous P."/>
            <person name="Grigoriev I."/>
        </authorList>
    </citation>
    <scope>NUCLEOTIDE SEQUENCE [LARGE SCALE GENOMIC DNA]</scope>
    <source>
        <strain evidence="14">CBS 304.66</strain>
    </source>
</reference>
<dbReference type="PANTHER" id="PTHR45624">
    <property type="entry name" value="MITOCHONDRIAL BASIC AMINO ACIDS TRANSPORTER-RELATED"/>
    <property type="match status" value="1"/>
</dbReference>
<evidence type="ECO:0000256" key="9">
    <source>
        <dbReference type="ARBA" id="ARBA00023136"/>
    </source>
</evidence>
<keyword evidence="8" id="KW-0496">Mitochondrion</keyword>
<evidence type="ECO:0000256" key="6">
    <source>
        <dbReference type="ARBA" id="ARBA00022792"/>
    </source>
</evidence>
<keyword evidence="9 10" id="KW-0472">Membrane</keyword>
<evidence type="ECO:0000256" key="5">
    <source>
        <dbReference type="ARBA" id="ARBA00022737"/>
    </source>
</evidence>
<keyword evidence="14" id="KW-1185">Reference proteome</keyword>
<evidence type="ECO:0000256" key="2">
    <source>
        <dbReference type="ARBA" id="ARBA00006375"/>
    </source>
</evidence>
<evidence type="ECO:0000256" key="11">
    <source>
        <dbReference type="RuleBase" id="RU000488"/>
    </source>
</evidence>
<dbReference type="Proteomes" id="UP000800093">
    <property type="component" value="Unassembled WGS sequence"/>
</dbReference>
<dbReference type="Gene3D" id="1.50.40.10">
    <property type="entry name" value="Mitochondrial carrier domain"/>
    <property type="match status" value="2"/>
</dbReference>
<keyword evidence="5" id="KW-0677">Repeat</keyword>
<dbReference type="GO" id="GO:0022857">
    <property type="term" value="F:transmembrane transporter activity"/>
    <property type="evidence" value="ECO:0007669"/>
    <property type="project" value="TreeGrafter"/>
</dbReference>
<feature type="transmembrane region" description="Helical" evidence="12">
    <location>
        <begin position="262"/>
        <end position="282"/>
    </location>
</feature>
<evidence type="ECO:0000256" key="10">
    <source>
        <dbReference type="PROSITE-ProRule" id="PRU00282"/>
    </source>
</evidence>
<keyword evidence="4 10" id="KW-0812">Transmembrane</keyword>
<dbReference type="InterPro" id="IPR018108">
    <property type="entry name" value="MCP_transmembrane"/>
</dbReference>
<evidence type="ECO:0000313" key="14">
    <source>
        <dbReference type="Proteomes" id="UP000800093"/>
    </source>
</evidence>
<dbReference type="SUPFAM" id="SSF103506">
    <property type="entry name" value="Mitochondrial carrier"/>
    <property type="match status" value="1"/>
</dbReference>
<dbReference type="AlphaFoldDB" id="A0A9P4N5U6"/>
<evidence type="ECO:0000256" key="8">
    <source>
        <dbReference type="ARBA" id="ARBA00023128"/>
    </source>
</evidence>
<dbReference type="EMBL" id="ML986596">
    <property type="protein sequence ID" value="KAF2266578.1"/>
    <property type="molecule type" value="Genomic_DNA"/>
</dbReference>
<dbReference type="InterPro" id="IPR023395">
    <property type="entry name" value="MCP_dom_sf"/>
</dbReference>